<dbReference type="PANTHER" id="PTHR42673:SF4">
    <property type="entry name" value="MALEYLACETOACETATE ISOMERASE"/>
    <property type="match status" value="1"/>
</dbReference>
<dbReference type="EMBL" id="FONX01000029">
    <property type="protein sequence ID" value="SFF32176.1"/>
    <property type="molecule type" value="Genomic_DNA"/>
</dbReference>
<dbReference type="InterPro" id="IPR034330">
    <property type="entry name" value="GST_Zeta_C"/>
</dbReference>
<keyword evidence="5" id="KW-1185">Reference proteome</keyword>
<accession>A0A1I2HTY1</accession>
<evidence type="ECO:0000259" key="3">
    <source>
        <dbReference type="PROSITE" id="PS50405"/>
    </source>
</evidence>
<dbReference type="SUPFAM" id="SSF52833">
    <property type="entry name" value="Thioredoxin-like"/>
    <property type="match status" value="1"/>
</dbReference>
<dbReference type="PANTHER" id="PTHR42673">
    <property type="entry name" value="MALEYLACETOACETATE ISOMERASE"/>
    <property type="match status" value="1"/>
</dbReference>
<dbReference type="InterPro" id="IPR004045">
    <property type="entry name" value="Glutathione_S-Trfase_N"/>
</dbReference>
<dbReference type="InterPro" id="IPR036282">
    <property type="entry name" value="Glutathione-S-Trfase_C_sf"/>
</dbReference>
<dbReference type="SFLD" id="SFLDS00019">
    <property type="entry name" value="Glutathione_Transferase_(cytos"/>
    <property type="match status" value="1"/>
</dbReference>
<feature type="domain" description="GST C-terminal" evidence="3">
    <location>
        <begin position="89"/>
        <end position="217"/>
    </location>
</feature>
<feature type="domain" description="GST N-terminal" evidence="2">
    <location>
        <begin position="3"/>
        <end position="84"/>
    </location>
</feature>
<dbReference type="GO" id="GO:0006749">
    <property type="term" value="P:glutathione metabolic process"/>
    <property type="evidence" value="ECO:0007669"/>
    <property type="project" value="TreeGrafter"/>
</dbReference>
<dbReference type="PROSITE" id="PS50404">
    <property type="entry name" value="GST_NTER"/>
    <property type="match status" value="1"/>
</dbReference>
<dbReference type="NCBIfam" id="TIGR01262">
    <property type="entry name" value="maiA"/>
    <property type="match status" value="1"/>
</dbReference>
<dbReference type="Pfam" id="PF13410">
    <property type="entry name" value="GST_C_2"/>
    <property type="match status" value="1"/>
</dbReference>
<dbReference type="Pfam" id="PF13417">
    <property type="entry name" value="GST_N_3"/>
    <property type="match status" value="1"/>
</dbReference>
<keyword evidence="4" id="KW-0413">Isomerase</keyword>
<dbReference type="STRING" id="1177982.SAMN04489711_1299"/>
<dbReference type="GO" id="GO:0005737">
    <property type="term" value="C:cytoplasm"/>
    <property type="evidence" value="ECO:0007669"/>
    <property type="project" value="InterPro"/>
</dbReference>
<dbReference type="CDD" id="cd03191">
    <property type="entry name" value="GST_C_Zeta"/>
    <property type="match status" value="1"/>
</dbReference>
<evidence type="ECO:0000313" key="4">
    <source>
        <dbReference type="EMBL" id="SFF32176.1"/>
    </source>
</evidence>
<reference evidence="5" key="1">
    <citation type="submission" date="2016-10" db="EMBL/GenBank/DDBJ databases">
        <authorList>
            <person name="Varghese N."/>
            <person name="Submissions S."/>
        </authorList>
    </citation>
    <scope>NUCLEOTIDE SEQUENCE [LARGE SCALE GENOMIC DNA]</scope>
    <source>
        <strain evidence="5">DSM 27981</strain>
    </source>
</reference>
<dbReference type="GO" id="GO:0006559">
    <property type="term" value="P:L-phenylalanine catabolic process"/>
    <property type="evidence" value="ECO:0007669"/>
    <property type="project" value="TreeGrafter"/>
</dbReference>
<evidence type="ECO:0000256" key="1">
    <source>
        <dbReference type="ARBA" id="ARBA00010007"/>
    </source>
</evidence>
<organism evidence="4 5">
    <name type="scientific">Paracidovorax wautersii</name>
    <dbReference type="NCBI Taxonomy" id="1177982"/>
    <lineage>
        <taxon>Bacteria</taxon>
        <taxon>Pseudomonadati</taxon>
        <taxon>Pseudomonadota</taxon>
        <taxon>Betaproteobacteria</taxon>
        <taxon>Burkholderiales</taxon>
        <taxon>Comamonadaceae</taxon>
        <taxon>Paracidovorax</taxon>
    </lineage>
</organism>
<dbReference type="Gene3D" id="3.40.30.10">
    <property type="entry name" value="Glutaredoxin"/>
    <property type="match status" value="1"/>
</dbReference>
<dbReference type="GO" id="GO:0004364">
    <property type="term" value="F:glutathione transferase activity"/>
    <property type="evidence" value="ECO:0007669"/>
    <property type="project" value="TreeGrafter"/>
</dbReference>
<dbReference type="SUPFAM" id="SSF47616">
    <property type="entry name" value="GST C-terminal domain-like"/>
    <property type="match status" value="1"/>
</dbReference>
<dbReference type="InterPro" id="IPR005955">
    <property type="entry name" value="GST_Zeta"/>
</dbReference>
<proteinExistence type="inferred from homology"/>
<evidence type="ECO:0000259" key="2">
    <source>
        <dbReference type="PROSITE" id="PS50404"/>
    </source>
</evidence>
<dbReference type="InterPro" id="IPR040079">
    <property type="entry name" value="Glutathione_S-Trfase"/>
</dbReference>
<dbReference type="FunFam" id="1.20.1050.10:FF:000017">
    <property type="entry name" value="Maleylacetoacetate isomerase"/>
    <property type="match status" value="1"/>
</dbReference>
<dbReference type="Gene3D" id="1.20.1050.10">
    <property type="match status" value="1"/>
</dbReference>
<dbReference type="AlphaFoldDB" id="A0A1I2HTY1"/>
<protein>
    <submittedName>
        <fullName evidence="4">Maleylacetoacetate isomerase</fullName>
    </submittedName>
</protein>
<name>A0A1I2HTY1_9BURK</name>
<dbReference type="SFLD" id="SFLDG00358">
    <property type="entry name" value="Main_(cytGST)"/>
    <property type="match status" value="1"/>
</dbReference>
<evidence type="ECO:0000313" key="5">
    <source>
        <dbReference type="Proteomes" id="UP000199119"/>
    </source>
</evidence>
<dbReference type="InterPro" id="IPR036249">
    <property type="entry name" value="Thioredoxin-like_sf"/>
</dbReference>
<dbReference type="PROSITE" id="PS50405">
    <property type="entry name" value="GST_CTER"/>
    <property type="match status" value="1"/>
</dbReference>
<dbReference type="InterPro" id="IPR034333">
    <property type="entry name" value="GST_Zeta_N"/>
</dbReference>
<dbReference type="Proteomes" id="UP000199119">
    <property type="component" value="Unassembled WGS sequence"/>
</dbReference>
<gene>
    <name evidence="4" type="ORF">SAMN04489711_1299</name>
</gene>
<dbReference type="InterPro" id="IPR010987">
    <property type="entry name" value="Glutathione-S-Trfase_C-like"/>
</dbReference>
<dbReference type="CDD" id="cd03042">
    <property type="entry name" value="GST_N_Zeta"/>
    <property type="match status" value="1"/>
</dbReference>
<comment type="similarity">
    <text evidence="1">Belongs to the GST superfamily. Zeta family.</text>
</comment>
<dbReference type="GO" id="GO:0016034">
    <property type="term" value="F:maleylacetoacetate isomerase activity"/>
    <property type="evidence" value="ECO:0007669"/>
    <property type="project" value="TreeGrafter"/>
</dbReference>
<sequence length="217" mass="23907">MGTAMQLYSFFNSSTSYRVRIALALKGLPADYHGVNIRTGEHRAADYAELNAARVVPTLVDGDFTLGQSMAILDYLDQRHPEPRLIPLEPRMRARVLELANVIACDMHPVNNLRILKYLQGPLALSAAQKDAWYAHWAAEGFEAVERLLARHGGEGPWCFGDAPTLADVCLVPQVANALRAGCDLTPYARVMAVHAHAEQHPAFIAARPQAQPDYQP</sequence>